<dbReference type="GO" id="GO:0005634">
    <property type="term" value="C:nucleus"/>
    <property type="evidence" value="ECO:0007669"/>
    <property type="project" value="UniProtKB-SubCell"/>
</dbReference>
<evidence type="ECO:0000256" key="11">
    <source>
        <dbReference type="ARBA" id="ARBA00023204"/>
    </source>
</evidence>
<organism evidence="15 16">
    <name type="scientific">Cherax quadricarinatus</name>
    <name type="common">Australian red claw crayfish</name>
    <dbReference type="NCBI Taxonomy" id="27406"/>
    <lineage>
        <taxon>Eukaryota</taxon>
        <taxon>Metazoa</taxon>
        <taxon>Ecdysozoa</taxon>
        <taxon>Arthropoda</taxon>
        <taxon>Crustacea</taxon>
        <taxon>Multicrustacea</taxon>
        <taxon>Malacostraca</taxon>
        <taxon>Eumalacostraca</taxon>
        <taxon>Eucarida</taxon>
        <taxon>Decapoda</taxon>
        <taxon>Pleocyemata</taxon>
        <taxon>Astacidea</taxon>
        <taxon>Parastacoidea</taxon>
        <taxon>Parastacidae</taxon>
        <taxon>Cherax</taxon>
    </lineage>
</organism>
<sequence>KVLAARLLAAENNPSPVSPLPSWTSGENIRAASRTNSITTPAVSQANYQEVMEIAAGSNKHSEILSSLVSSSSCLVSSSSSVVNSSSVFKDALNSDVKTSKVVPSSSITVTTKMTKQSRPDCFKFSYITSLDIETPVKDHAVVAVEEDDFLGFLIKCSLPDLLSSGLCYRLDNSRDAPSGLTYAYLSNECAPELSPGLHSPSIPSSVTSNTDNLSVERKTFASSFTLSENISRGKAGNSTSSVKHGFSSQMLTSKKKDNVKDFSHFTFLPEEYDIVLCVDNAETTGGSTGGKRSTKDIIINELNRHGIKYSVRKLHVGDFVWVCQERHSPTSAHSTMTEQPRELVLPYIIERKRMDDLASSIKDGRFHEQKFRLKRCGLSKPLYLVEEYGSQNLSLPEATCLQAVVNTQIVDGFTVKVTKDQRESAAFLTIMTRCLQSKYQGKAVSSILHKDVESQREEMLDHDTTETSLMTFMQFNAASVKNHQLTVREMFAKHLLQIHGLSVDKVLPIVDQYGSPGLLVSAYERLKSDDATEQMLSSLKCGKSGRNLGPTLSTIIARLYTKQTIL</sequence>
<comment type="subunit">
    <text evidence="13">Interacts with EME1.</text>
</comment>
<evidence type="ECO:0000259" key="14">
    <source>
        <dbReference type="SMART" id="SM00891"/>
    </source>
</evidence>
<dbReference type="GO" id="GO:0006308">
    <property type="term" value="P:DNA catabolic process"/>
    <property type="evidence" value="ECO:0007669"/>
    <property type="project" value="UniProtKB-UniRule"/>
</dbReference>
<dbReference type="FunFam" id="3.40.50.10130:FF:000003">
    <property type="entry name" value="Crossover junction endonuclease MUS81"/>
    <property type="match status" value="1"/>
</dbReference>
<evidence type="ECO:0000256" key="7">
    <source>
        <dbReference type="ARBA" id="ARBA00022763"/>
    </source>
</evidence>
<dbReference type="InterPro" id="IPR042530">
    <property type="entry name" value="EME1/EME2_C"/>
</dbReference>
<evidence type="ECO:0000313" key="16">
    <source>
        <dbReference type="Proteomes" id="UP001445076"/>
    </source>
</evidence>
<comment type="caution">
    <text evidence="15">The sequence shown here is derived from an EMBL/GenBank/DDBJ whole genome shotgun (WGS) entry which is preliminary data.</text>
</comment>
<dbReference type="EMBL" id="JARKIK010000010">
    <property type="protein sequence ID" value="KAK8749303.1"/>
    <property type="molecule type" value="Genomic_DNA"/>
</dbReference>
<dbReference type="InterPro" id="IPR047416">
    <property type="entry name" value="XPF_nuclease_Mus81"/>
</dbReference>
<dbReference type="InterPro" id="IPR033309">
    <property type="entry name" value="Mus81"/>
</dbReference>
<dbReference type="AlphaFoldDB" id="A0AAW0YC09"/>
<dbReference type="InterPro" id="IPR011335">
    <property type="entry name" value="Restrct_endonuc-II-like"/>
</dbReference>
<dbReference type="EC" id="3.1.22.-" evidence="13"/>
<keyword evidence="12 13" id="KW-0539">Nucleus</keyword>
<dbReference type="GO" id="GO:0048257">
    <property type="term" value="F:3'-flap endonuclease activity"/>
    <property type="evidence" value="ECO:0007669"/>
    <property type="project" value="TreeGrafter"/>
</dbReference>
<keyword evidence="9 13" id="KW-0460">Magnesium</keyword>
<evidence type="ECO:0000256" key="9">
    <source>
        <dbReference type="ARBA" id="ARBA00022842"/>
    </source>
</evidence>
<keyword evidence="4 13" id="KW-0540">Nuclease</keyword>
<dbReference type="GO" id="GO:0008821">
    <property type="term" value="F:crossover junction DNA endonuclease activity"/>
    <property type="evidence" value="ECO:0007669"/>
    <property type="project" value="UniProtKB-UniRule"/>
</dbReference>
<comment type="similarity">
    <text evidence="3 13">Belongs to the XPF family.</text>
</comment>
<dbReference type="Gene3D" id="1.10.150.670">
    <property type="entry name" value="Crossover junction endonuclease EME1, DNA-binding domain"/>
    <property type="match status" value="1"/>
</dbReference>
<comment type="function">
    <text evidence="13">Interacts with EME1 to form a DNA structure-specific endonuclease with substrate preference for branched DNA structures with a 5'-end at the branch nick. Typical substrates include 3'-flap structures, D-loops, replication forks and nicked Holliday junctions. May be required in mitosis for the processing of stalled or collapsed replication fork intermediates. May be required in meiosis for the repair of meiosis-specific double strand breaks subsequent to single-end invasion (SEI).</text>
</comment>
<evidence type="ECO:0000256" key="6">
    <source>
        <dbReference type="ARBA" id="ARBA00022759"/>
    </source>
</evidence>
<accession>A0AAW0YC09</accession>
<dbReference type="CDD" id="cd20074">
    <property type="entry name" value="XPF_nuclease_Mus81"/>
    <property type="match status" value="1"/>
</dbReference>
<evidence type="ECO:0000313" key="15">
    <source>
        <dbReference type="EMBL" id="KAK8749303.1"/>
    </source>
</evidence>
<proteinExistence type="inferred from homology"/>
<dbReference type="PANTHER" id="PTHR13451:SF0">
    <property type="entry name" value="CROSSOVER JUNCTION ENDONUCLEASE MUS81"/>
    <property type="match status" value="1"/>
</dbReference>
<dbReference type="SUPFAM" id="SSF52980">
    <property type="entry name" value="Restriction endonuclease-like"/>
    <property type="match status" value="1"/>
</dbReference>
<dbReference type="GO" id="GO:0003677">
    <property type="term" value="F:DNA binding"/>
    <property type="evidence" value="ECO:0007669"/>
    <property type="project" value="UniProtKB-UniRule"/>
</dbReference>
<dbReference type="GO" id="GO:0048476">
    <property type="term" value="C:Holliday junction resolvase complex"/>
    <property type="evidence" value="ECO:0007669"/>
    <property type="project" value="UniProtKB-UniRule"/>
</dbReference>
<name>A0AAW0YC09_CHEQU</name>
<keyword evidence="8 13" id="KW-0378">Hydrolase</keyword>
<evidence type="ECO:0000256" key="3">
    <source>
        <dbReference type="ARBA" id="ARBA00010015"/>
    </source>
</evidence>
<dbReference type="SMART" id="SM00891">
    <property type="entry name" value="ERCC4"/>
    <property type="match status" value="1"/>
</dbReference>
<keyword evidence="7 13" id="KW-0227">DNA damage</keyword>
<evidence type="ECO:0000256" key="13">
    <source>
        <dbReference type="RuleBase" id="RU369042"/>
    </source>
</evidence>
<evidence type="ECO:0000256" key="8">
    <source>
        <dbReference type="ARBA" id="ARBA00022801"/>
    </source>
</evidence>
<dbReference type="InterPro" id="IPR006166">
    <property type="entry name" value="ERCC4_domain"/>
</dbReference>
<dbReference type="GO" id="GO:0046872">
    <property type="term" value="F:metal ion binding"/>
    <property type="evidence" value="ECO:0007669"/>
    <property type="project" value="UniProtKB-UniRule"/>
</dbReference>
<dbReference type="Pfam" id="PF02732">
    <property type="entry name" value="ERCC4"/>
    <property type="match status" value="1"/>
</dbReference>
<evidence type="ECO:0000256" key="5">
    <source>
        <dbReference type="ARBA" id="ARBA00022723"/>
    </source>
</evidence>
<dbReference type="PANTHER" id="PTHR13451">
    <property type="entry name" value="CLASS II CROSSOVER JUNCTION ENDONUCLEASE MUS81"/>
    <property type="match status" value="1"/>
</dbReference>
<dbReference type="GO" id="GO:0031573">
    <property type="term" value="P:mitotic intra-S DNA damage checkpoint signaling"/>
    <property type="evidence" value="ECO:0007669"/>
    <property type="project" value="TreeGrafter"/>
</dbReference>
<evidence type="ECO:0000256" key="1">
    <source>
        <dbReference type="ARBA" id="ARBA00001946"/>
    </source>
</evidence>
<reference evidence="15 16" key="1">
    <citation type="journal article" date="2024" name="BMC Genomics">
        <title>Genome assembly of redclaw crayfish (Cherax quadricarinatus) provides insights into its immune adaptation and hypoxia tolerance.</title>
        <authorList>
            <person name="Liu Z."/>
            <person name="Zheng J."/>
            <person name="Li H."/>
            <person name="Fang K."/>
            <person name="Wang S."/>
            <person name="He J."/>
            <person name="Zhou D."/>
            <person name="Weng S."/>
            <person name="Chi M."/>
            <person name="Gu Z."/>
            <person name="He J."/>
            <person name="Li F."/>
            <person name="Wang M."/>
        </authorList>
    </citation>
    <scope>NUCLEOTIDE SEQUENCE [LARGE SCALE GENOMIC DNA]</scope>
    <source>
        <strain evidence="15">ZL_2023a</strain>
    </source>
</reference>
<feature type="domain" description="ERCC4" evidence="14">
    <location>
        <begin position="276"/>
        <end position="390"/>
    </location>
</feature>
<dbReference type="Proteomes" id="UP001445076">
    <property type="component" value="Unassembled WGS sequence"/>
</dbReference>
<dbReference type="Gene3D" id="3.40.50.10130">
    <property type="match status" value="1"/>
</dbReference>
<keyword evidence="5 13" id="KW-0479">Metal-binding</keyword>
<gene>
    <name evidence="15" type="ORF">OTU49_015786</name>
</gene>
<evidence type="ECO:0000256" key="4">
    <source>
        <dbReference type="ARBA" id="ARBA00022722"/>
    </source>
</evidence>
<keyword evidence="11 13" id="KW-0234">DNA repair</keyword>
<comment type="cofactor">
    <cofactor evidence="1 13">
        <name>Mg(2+)</name>
        <dbReference type="ChEBI" id="CHEBI:18420"/>
    </cofactor>
</comment>
<dbReference type="GO" id="GO:0000712">
    <property type="term" value="P:resolution of meiotic recombination intermediates"/>
    <property type="evidence" value="ECO:0007669"/>
    <property type="project" value="TreeGrafter"/>
</dbReference>
<evidence type="ECO:0000256" key="10">
    <source>
        <dbReference type="ARBA" id="ARBA00023172"/>
    </source>
</evidence>
<keyword evidence="16" id="KW-1185">Reference proteome</keyword>
<comment type="subcellular location">
    <subcellularLocation>
        <location evidence="2 13">Nucleus</location>
    </subcellularLocation>
</comment>
<evidence type="ECO:0000256" key="12">
    <source>
        <dbReference type="ARBA" id="ARBA00023242"/>
    </source>
</evidence>
<evidence type="ECO:0000256" key="2">
    <source>
        <dbReference type="ARBA" id="ARBA00004123"/>
    </source>
</evidence>
<dbReference type="GO" id="GO:0000727">
    <property type="term" value="P:double-strand break repair via break-induced replication"/>
    <property type="evidence" value="ECO:0007669"/>
    <property type="project" value="UniProtKB-UniRule"/>
</dbReference>
<keyword evidence="10 13" id="KW-0233">DNA recombination</keyword>
<protein>
    <recommendedName>
        <fullName evidence="13">Crossover junction endonuclease MUS81</fullName>
        <ecNumber evidence="13">3.1.22.-</ecNumber>
    </recommendedName>
</protein>
<feature type="non-terminal residue" evidence="15">
    <location>
        <position position="1"/>
    </location>
</feature>
<keyword evidence="6 13" id="KW-0255">Endonuclease</keyword>